<feature type="region of interest" description="Disordered" evidence="11">
    <location>
        <begin position="21"/>
        <end position="209"/>
    </location>
</feature>
<feature type="compositionally biased region" description="Basic and acidic residues" evidence="11">
    <location>
        <begin position="150"/>
        <end position="169"/>
    </location>
</feature>
<dbReference type="Proteomes" id="UP000324241">
    <property type="component" value="Unassembled WGS sequence"/>
</dbReference>
<dbReference type="InterPro" id="IPR011009">
    <property type="entry name" value="Kinase-like_dom_sf"/>
</dbReference>
<dbReference type="FunFam" id="3.30.200.20:FF:000003">
    <property type="entry name" value="Non-specific serine/threonine protein kinase"/>
    <property type="match status" value="1"/>
</dbReference>
<evidence type="ECO:0000256" key="6">
    <source>
        <dbReference type="ARBA" id="ARBA00022777"/>
    </source>
</evidence>
<evidence type="ECO:0000259" key="12">
    <source>
        <dbReference type="PROSITE" id="PS50011"/>
    </source>
</evidence>
<accession>A0A4S3JRF5</accession>
<dbReference type="PROSITE" id="PS00108">
    <property type="entry name" value="PROTEIN_KINASE_ST"/>
    <property type="match status" value="1"/>
</dbReference>
<dbReference type="InterPro" id="IPR017441">
    <property type="entry name" value="Protein_kinase_ATP_BS"/>
</dbReference>
<dbReference type="PROSITE" id="PS50011">
    <property type="entry name" value="PROTEIN_KINASE_DOM"/>
    <property type="match status" value="1"/>
</dbReference>
<feature type="domain" description="Protein kinase" evidence="12">
    <location>
        <begin position="297"/>
        <end position="591"/>
    </location>
</feature>
<evidence type="ECO:0000256" key="10">
    <source>
        <dbReference type="PROSITE-ProRule" id="PRU10141"/>
    </source>
</evidence>
<feature type="compositionally biased region" description="Basic and acidic residues" evidence="11">
    <location>
        <begin position="1155"/>
        <end position="1172"/>
    </location>
</feature>
<feature type="compositionally biased region" description="Low complexity" evidence="11">
    <location>
        <begin position="58"/>
        <end position="80"/>
    </location>
</feature>
<dbReference type="RefSeq" id="XP_033430959.1">
    <property type="nucleotide sequence ID" value="XM_033565202.1"/>
</dbReference>
<reference evidence="14 15" key="1">
    <citation type="submission" date="2019-03" db="EMBL/GenBank/DDBJ databases">
        <title>The genome sequence of a newly discovered highly antifungal drug resistant Aspergillus species, Aspergillus tanneri NIH 1004.</title>
        <authorList>
            <person name="Mounaud S."/>
            <person name="Singh I."/>
            <person name="Joardar V."/>
            <person name="Pakala S."/>
            <person name="Pakala S."/>
            <person name="Venepally P."/>
            <person name="Hoover J."/>
            <person name="Nierman W."/>
            <person name="Chung J."/>
            <person name="Losada L."/>
        </authorList>
    </citation>
    <scope>NUCLEOTIDE SEQUENCE [LARGE SCALE GENOMIC DNA]</scope>
    <source>
        <strain evidence="14 15">NIH1004</strain>
    </source>
</reference>
<dbReference type="PANTHER" id="PTHR24346">
    <property type="entry name" value="MAP/MICROTUBULE AFFINITY-REGULATING KINASE"/>
    <property type="match status" value="1"/>
</dbReference>
<keyword evidence="7 10" id="KW-0067">ATP-binding</keyword>
<dbReference type="VEuPathDB" id="FungiDB:EYZ11_002219"/>
<keyword evidence="6" id="KW-0418">Kinase</keyword>
<feature type="region of interest" description="Disordered" evidence="11">
    <location>
        <begin position="847"/>
        <end position="1025"/>
    </location>
</feature>
<dbReference type="EC" id="2.7.11.1" evidence="1"/>
<sequence length="1172" mass="127615">MSTGIQAVPQYTPATFILPTHREPVSPSQLSHAHQNSERSSGSTQRLQPSTDPHGATLSNSLSLQQPSSVPVPTASSAMSDLQSQSLPRTTHASPAFTSAVPSSAQSGNRSPMYPDLLGEPPVPPPRTSSTHRSHRGSTEKVSNSRHGKNRSDERSANHRERRGDDSRTRRQAVKPSDDPPTGVDGASARDQAASSFDAPSHSGERMEAFPGQGTLVKESSTVINQVLVSDPSVDIEREQVRQAGTSVSPPVESMPSSGLGLVGSDGVDDGGRGGLRSRHDYTENTVKRKETTFGQYILGQTLGEGEFGKVKLGWKRDGSIQVAIKLIRRETLGSNPSRLPKIYREISILRDLSHPNIVRLHEMVETDRHIGIIMEYASGGELFDHILNNRYLKDNAARRLFAQLVSGVGYLHRKGIVHRDLKLENLLLDRNRNIIITDFGFANTFDPLDELSDEIEYNLTNKDFVKRMRLDKTNAKGLRPGDLMQTSCGSPCYAAPELVVSDSLYTGRKVDVWSCGVILYAMLAGYLPFDDDPANPDGDNINLLYKYIVTTPLTFPEYVTPHARDLLRRILVPDPRKRADLFEVARHSWLSEYSHIVSHITSSTTKVTNVAAKTVPLGTSPLMSASGFIADLVFTETRKEAPSLARSASVREPPKTSYQTSIPSLGGLVHHSGDVSQEQATDKSKTSRDTKRRTVQVEYVAPQSQTTRGETPAELDATIASSSGVVEAPATRARSNSVSENNMFAQEAPAVSNLQTEDSKASGAAPPVAHLPRSTSDTTALTGTSAMLPPHATRPATGASMASFKTGRLPSRGSYGQPVAPTVAATNAQGRLAQPKSKQYVISAPIPQDHSQQNSLSIGRPSTQQLPPKFNTTPRQEAPKGHKRSNTVSSIGEKLFGRSGSIFGGRGNQAVGSRQKSGKRYPPTSMRDPYAGDDGRASVDSRRSIQYGYNRKMSEMGGESRPRRFSLLPPSFSLKGFSSSSRSQTPDDESQADRSSDNRVQPNSSAGAIRPRARATSYGTQDAIGIMPDGGPGDEVIMQDDPVNYQTHIDQQFAVLHGNHSGTQQPTSYSASAEQVYPNDNDHYYRNQYANRSAPNYYDEYSGAYENPSRQSVQVGRPARGAGVLQKNHRKFADAYESERDLSHHPGSSGAARKVMDFFRRRAKSRAGDDR</sequence>
<organism evidence="14 15">
    <name type="scientific">Aspergillus tanneri</name>
    <dbReference type="NCBI Taxonomy" id="1220188"/>
    <lineage>
        <taxon>Eukaryota</taxon>
        <taxon>Fungi</taxon>
        <taxon>Dikarya</taxon>
        <taxon>Ascomycota</taxon>
        <taxon>Pezizomycotina</taxon>
        <taxon>Eurotiomycetes</taxon>
        <taxon>Eurotiomycetidae</taxon>
        <taxon>Eurotiales</taxon>
        <taxon>Aspergillaceae</taxon>
        <taxon>Aspergillus</taxon>
        <taxon>Aspergillus subgen. Circumdati</taxon>
    </lineage>
</organism>
<feature type="compositionally biased region" description="Low complexity" evidence="11">
    <location>
        <begin position="966"/>
        <end position="984"/>
    </location>
</feature>
<proteinExistence type="predicted"/>
<dbReference type="STRING" id="1220188.A0A4S3JRF5"/>
<dbReference type="FunFam" id="1.10.510.10:FF:000397">
    <property type="entry name" value="Serine/threonine-protein kinase KIN4"/>
    <property type="match status" value="1"/>
</dbReference>
<dbReference type="InterPro" id="IPR008271">
    <property type="entry name" value="Ser/Thr_kinase_AS"/>
</dbReference>
<feature type="compositionally biased region" description="Basic and acidic residues" evidence="11">
    <location>
        <begin position="934"/>
        <end position="944"/>
    </location>
</feature>
<name>A0A4S3JRF5_9EURO</name>
<dbReference type="GO" id="GO:0035556">
    <property type="term" value="P:intracellular signal transduction"/>
    <property type="evidence" value="ECO:0007669"/>
    <property type="project" value="TreeGrafter"/>
</dbReference>
<dbReference type="PANTHER" id="PTHR24346:SF110">
    <property type="entry name" value="NON-SPECIFIC SERINE_THREONINE PROTEIN KINASE"/>
    <property type="match status" value="1"/>
</dbReference>
<dbReference type="EMBL" id="QUQM01000002">
    <property type="protein sequence ID" value="KAA8651598.1"/>
    <property type="molecule type" value="Genomic_DNA"/>
</dbReference>
<keyword evidence="15" id="KW-1185">Reference proteome</keyword>
<keyword evidence="4" id="KW-0808">Transferase</keyword>
<feature type="region of interest" description="Disordered" evidence="11">
    <location>
        <begin position="756"/>
        <end position="799"/>
    </location>
</feature>
<gene>
    <name evidence="13" type="ORF">ATNIH1004_000488</name>
    <name evidence="14" type="ORF">EYZ11_002219</name>
</gene>
<dbReference type="GO" id="GO:0005737">
    <property type="term" value="C:cytoplasm"/>
    <property type="evidence" value="ECO:0007669"/>
    <property type="project" value="TreeGrafter"/>
</dbReference>
<protein>
    <recommendedName>
        <fullName evidence="1">non-specific serine/threonine protein kinase</fullName>
        <ecNumber evidence="1">2.7.11.1</ecNumber>
    </recommendedName>
</protein>
<comment type="catalytic activity">
    <reaction evidence="8">
        <text>L-threonyl-[protein] + ATP = O-phospho-L-threonyl-[protein] + ADP + H(+)</text>
        <dbReference type="Rhea" id="RHEA:46608"/>
        <dbReference type="Rhea" id="RHEA-COMP:11060"/>
        <dbReference type="Rhea" id="RHEA-COMP:11605"/>
        <dbReference type="ChEBI" id="CHEBI:15378"/>
        <dbReference type="ChEBI" id="CHEBI:30013"/>
        <dbReference type="ChEBI" id="CHEBI:30616"/>
        <dbReference type="ChEBI" id="CHEBI:61977"/>
        <dbReference type="ChEBI" id="CHEBI:456216"/>
        <dbReference type="EC" id="2.7.11.1"/>
    </reaction>
</comment>
<feature type="compositionally biased region" description="Basic and acidic residues" evidence="11">
    <location>
        <begin position="681"/>
        <end position="690"/>
    </location>
</feature>
<evidence type="ECO:0000256" key="11">
    <source>
        <dbReference type="SAM" id="MobiDB-lite"/>
    </source>
</evidence>
<keyword evidence="2" id="KW-0723">Serine/threonine-protein kinase</keyword>
<feature type="compositionally biased region" description="Polar residues" evidence="11">
    <location>
        <begin position="850"/>
        <end position="876"/>
    </location>
</feature>
<evidence type="ECO:0000256" key="4">
    <source>
        <dbReference type="ARBA" id="ARBA00022679"/>
    </source>
</evidence>
<evidence type="ECO:0000313" key="13">
    <source>
        <dbReference type="EMBL" id="KAA8651598.1"/>
    </source>
</evidence>
<dbReference type="Proteomes" id="UP000308092">
    <property type="component" value="Unassembled WGS sequence"/>
</dbReference>
<feature type="compositionally biased region" description="Polar residues" evidence="11">
    <location>
        <begin position="26"/>
        <end position="51"/>
    </location>
</feature>
<evidence type="ECO:0000313" key="14">
    <source>
        <dbReference type="EMBL" id="THC98286.1"/>
    </source>
</evidence>
<dbReference type="PROSITE" id="PS00107">
    <property type="entry name" value="PROTEIN_KINASE_ATP"/>
    <property type="match status" value="1"/>
</dbReference>
<feature type="region of interest" description="Disordered" evidence="11">
    <location>
        <begin position="242"/>
        <end position="279"/>
    </location>
</feature>
<dbReference type="GO" id="GO:0004674">
    <property type="term" value="F:protein serine/threonine kinase activity"/>
    <property type="evidence" value="ECO:0007669"/>
    <property type="project" value="UniProtKB-KW"/>
</dbReference>
<evidence type="ECO:0000256" key="7">
    <source>
        <dbReference type="ARBA" id="ARBA00022840"/>
    </source>
</evidence>
<dbReference type="GO" id="GO:0045033">
    <property type="term" value="P:peroxisome inheritance"/>
    <property type="evidence" value="ECO:0007669"/>
    <property type="project" value="UniProtKB-ARBA"/>
</dbReference>
<keyword evidence="3" id="KW-0597">Phosphoprotein</keyword>
<comment type="caution">
    <text evidence="14">The sequence shown here is derived from an EMBL/GenBank/DDBJ whole genome shotgun (WGS) entry which is preliminary data.</text>
</comment>
<dbReference type="SMART" id="SM00220">
    <property type="entry name" value="S_TKc"/>
    <property type="match status" value="1"/>
</dbReference>
<dbReference type="GO" id="GO:0005524">
    <property type="term" value="F:ATP binding"/>
    <property type="evidence" value="ECO:0007669"/>
    <property type="project" value="UniProtKB-UniRule"/>
</dbReference>
<evidence type="ECO:0000313" key="15">
    <source>
        <dbReference type="Proteomes" id="UP000308092"/>
    </source>
</evidence>
<feature type="region of interest" description="Disordered" evidence="11">
    <location>
        <begin position="643"/>
        <end position="695"/>
    </location>
</feature>
<evidence type="ECO:0000256" key="9">
    <source>
        <dbReference type="ARBA" id="ARBA00048679"/>
    </source>
</evidence>
<feature type="region of interest" description="Disordered" evidence="11">
    <location>
        <begin position="1121"/>
        <end position="1172"/>
    </location>
</feature>
<dbReference type="OrthoDB" id="193931at2759"/>
<feature type="compositionally biased region" description="Basic and acidic residues" evidence="11">
    <location>
        <begin position="1132"/>
        <end position="1145"/>
    </location>
</feature>
<reference evidence="13 16" key="2">
    <citation type="submission" date="2019-08" db="EMBL/GenBank/DDBJ databases">
        <title>The genome sequence of a newly discovered highly antifungal drug resistant Aspergillus species, Aspergillus tanneri NIH 1004.</title>
        <authorList>
            <person name="Mounaud S."/>
            <person name="Singh I."/>
            <person name="Joardar V."/>
            <person name="Pakala S."/>
            <person name="Pakala S."/>
            <person name="Venepally P."/>
            <person name="Chung J.K."/>
            <person name="Losada L."/>
            <person name="Nierman W.C."/>
        </authorList>
    </citation>
    <scope>NUCLEOTIDE SEQUENCE [LARGE SCALE GENOMIC DNA]</scope>
    <source>
        <strain evidence="13 16">NIH1004</strain>
    </source>
</reference>
<comment type="catalytic activity">
    <reaction evidence="9">
        <text>L-seryl-[protein] + ATP = O-phospho-L-seryl-[protein] + ADP + H(+)</text>
        <dbReference type="Rhea" id="RHEA:17989"/>
        <dbReference type="Rhea" id="RHEA-COMP:9863"/>
        <dbReference type="Rhea" id="RHEA-COMP:11604"/>
        <dbReference type="ChEBI" id="CHEBI:15378"/>
        <dbReference type="ChEBI" id="CHEBI:29999"/>
        <dbReference type="ChEBI" id="CHEBI:30616"/>
        <dbReference type="ChEBI" id="CHEBI:83421"/>
        <dbReference type="ChEBI" id="CHEBI:456216"/>
        <dbReference type="EC" id="2.7.11.1"/>
    </reaction>
</comment>
<feature type="compositionally biased region" description="Polar residues" evidence="11">
    <location>
        <begin position="774"/>
        <end position="786"/>
    </location>
</feature>
<feature type="binding site" evidence="10">
    <location>
        <position position="326"/>
    </location>
    <ligand>
        <name>ATP</name>
        <dbReference type="ChEBI" id="CHEBI:30616"/>
    </ligand>
</feature>
<dbReference type="GO" id="GO:0000011">
    <property type="term" value="P:vacuole inheritance"/>
    <property type="evidence" value="ECO:0007669"/>
    <property type="project" value="UniProtKB-ARBA"/>
</dbReference>
<evidence type="ECO:0000256" key="5">
    <source>
        <dbReference type="ARBA" id="ARBA00022741"/>
    </source>
</evidence>
<feature type="compositionally biased region" description="Polar residues" evidence="11">
    <location>
        <begin position="81"/>
        <end position="110"/>
    </location>
</feature>
<dbReference type="SUPFAM" id="SSF56112">
    <property type="entry name" value="Protein kinase-like (PK-like)"/>
    <property type="match status" value="1"/>
</dbReference>
<feature type="compositionally biased region" description="Low complexity" evidence="11">
    <location>
        <begin position="247"/>
        <end position="266"/>
    </location>
</feature>
<evidence type="ECO:0000256" key="8">
    <source>
        <dbReference type="ARBA" id="ARBA00047899"/>
    </source>
</evidence>
<dbReference type="Pfam" id="PF00069">
    <property type="entry name" value="Pkinase"/>
    <property type="match status" value="1"/>
</dbReference>
<dbReference type="InterPro" id="IPR000719">
    <property type="entry name" value="Prot_kinase_dom"/>
</dbReference>
<dbReference type="AlphaFoldDB" id="A0A4S3JRF5"/>
<evidence type="ECO:0000256" key="2">
    <source>
        <dbReference type="ARBA" id="ARBA00022527"/>
    </source>
</evidence>
<feature type="compositionally biased region" description="Basic and acidic residues" evidence="11">
    <location>
        <begin position="953"/>
        <end position="963"/>
    </location>
</feature>
<dbReference type="GeneID" id="54323190"/>
<evidence type="ECO:0000313" key="16">
    <source>
        <dbReference type="Proteomes" id="UP000324241"/>
    </source>
</evidence>
<dbReference type="EMBL" id="SOSA01000048">
    <property type="protein sequence ID" value="THC98286.1"/>
    <property type="molecule type" value="Genomic_DNA"/>
</dbReference>
<evidence type="ECO:0000256" key="3">
    <source>
        <dbReference type="ARBA" id="ARBA00022553"/>
    </source>
</evidence>
<keyword evidence="5 10" id="KW-0547">Nucleotide-binding</keyword>
<dbReference type="Gene3D" id="1.10.510.10">
    <property type="entry name" value="Transferase(Phosphotransferase) domain 1"/>
    <property type="match status" value="1"/>
</dbReference>
<evidence type="ECO:0000256" key="1">
    <source>
        <dbReference type="ARBA" id="ARBA00012513"/>
    </source>
</evidence>